<dbReference type="InterPro" id="IPR003337">
    <property type="entry name" value="Trehalose_PPase"/>
</dbReference>
<dbReference type="InterPro" id="IPR006379">
    <property type="entry name" value="HAD-SF_hydro_IIB"/>
</dbReference>
<dbReference type="InterPro" id="IPR001830">
    <property type="entry name" value="Glyco_trans_20"/>
</dbReference>
<dbReference type="PANTHER" id="PTHR10788">
    <property type="entry name" value="TREHALOSE-6-PHOSPHATE SYNTHASE"/>
    <property type="match status" value="1"/>
</dbReference>
<reference evidence="5 6" key="1">
    <citation type="journal article" date="2024" name="Nat. Commun.">
        <title>Phylogenomics reveals the evolutionary origins of lichenization in chlorophyte algae.</title>
        <authorList>
            <person name="Puginier C."/>
            <person name="Libourel C."/>
            <person name="Otte J."/>
            <person name="Skaloud P."/>
            <person name="Haon M."/>
            <person name="Grisel S."/>
            <person name="Petersen M."/>
            <person name="Berrin J.G."/>
            <person name="Delaux P.M."/>
            <person name="Dal Grande F."/>
            <person name="Keller J."/>
        </authorList>
    </citation>
    <scope>NUCLEOTIDE SEQUENCE [LARGE SCALE GENOMIC DNA]</scope>
    <source>
        <strain evidence="5 6">SAG 2036</strain>
    </source>
</reference>
<dbReference type="GO" id="GO:0005829">
    <property type="term" value="C:cytosol"/>
    <property type="evidence" value="ECO:0007669"/>
    <property type="project" value="TreeGrafter"/>
</dbReference>
<dbReference type="FunFam" id="3.30.70.1020:FF:000002">
    <property type="entry name" value="Trehalose-6-phosphate synthase 2"/>
    <property type="match status" value="1"/>
</dbReference>
<dbReference type="PANTHER" id="PTHR10788:SF94">
    <property type="entry name" value="ALPHA,ALPHA-TREHALOSE-PHOSPHATE SYNTHASE [UDP-FORMING] 5"/>
    <property type="match status" value="1"/>
</dbReference>
<dbReference type="CDD" id="cd01627">
    <property type="entry name" value="HAD_TPP"/>
    <property type="match status" value="1"/>
</dbReference>
<keyword evidence="4" id="KW-0808">Transferase</keyword>
<dbReference type="Gene3D" id="3.40.50.1000">
    <property type="entry name" value="HAD superfamily/HAD-like"/>
    <property type="match status" value="1"/>
</dbReference>
<dbReference type="NCBIfam" id="TIGR01484">
    <property type="entry name" value="HAD-SF-IIB"/>
    <property type="match status" value="1"/>
</dbReference>
<dbReference type="InterPro" id="IPR036412">
    <property type="entry name" value="HAD-like_sf"/>
</dbReference>
<organism evidence="5 6">
    <name type="scientific">Symbiochloris irregularis</name>
    <dbReference type="NCBI Taxonomy" id="706552"/>
    <lineage>
        <taxon>Eukaryota</taxon>
        <taxon>Viridiplantae</taxon>
        <taxon>Chlorophyta</taxon>
        <taxon>core chlorophytes</taxon>
        <taxon>Trebouxiophyceae</taxon>
        <taxon>Trebouxiales</taxon>
        <taxon>Trebouxiaceae</taxon>
        <taxon>Symbiochloris</taxon>
    </lineage>
</organism>
<dbReference type="SUPFAM" id="SSF53756">
    <property type="entry name" value="UDP-Glycosyltransferase/glycogen phosphorylase"/>
    <property type="match status" value="1"/>
</dbReference>
<dbReference type="FunFam" id="3.40.50.2000:FF:000079">
    <property type="entry name" value="Trehalose-6-phosphate synthase 8"/>
    <property type="match status" value="1"/>
</dbReference>
<dbReference type="CDD" id="cd03788">
    <property type="entry name" value="GT20_TPS"/>
    <property type="match status" value="1"/>
</dbReference>
<dbReference type="Gene3D" id="3.40.50.2000">
    <property type="entry name" value="Glycogen Phosphorylase B"/>
    <property type="match status" value="2"/>
</dbReference>
<keyword evidence="6" id="KW-1185">Reference proteome</keyword>
<dbReference type="EMBL" id="JALJOQ010000002">
    <property type="protein sequence ID" value="KAK9813850.1"/>
    <property type="molecule type" value="Genomic_DNA"/>
</dbReference>
<gene>
    <name evidence="5" type="ORF">WJX73_001790</name>
</gene>
<dbReference type="GO" id="GO:0005992">
    <property type="term" value="P:trehalose biosynthetic process"/>
    <property type="evidence" value="ECO:0007669"/>
    <property type="project" value="InterPro"/>
</dbReference>
<dbReference type="GO" id="GO:0016757">
    <property type="term" value="F:glycosyltransferase activity"/>
    <property type="evidence" value="ECO:0007669"/>
    <property type="project" value="UniProtKB-KW"/>
</dbReference>
<dbReference type="Pfam" id="PF00982">
    <property type="entry name" value="Glyco_transf_20"/>
    <property type="match status" value="1"/>
</dbReference>
<proteinExistence type="inferred from homology"/>
<dbReference type="AlphaFoldDB" id="A0AAW1PVM6"/>
<dbReference type="SUPFAM" id="SSF56784">
    <property type="entry name" value="HAD-like"/>
    <property type="match status" value="1"/>
</dbReference>
<dbReference type="Proteomes" id="UP001465755">
    <property type="component" value="Unassembled WGS sequence"/>
</dbReference>
<keyword evidence="3" id="KW-0328">Glycosyltransferase</keyword>
<sequence length="847" mass="95346">MRANTSGSYRNLAALGADGFTGQALSDGGPLSFVEPQNRQSKASIDSANRTGRVIFVSNHLPIKVSKGEVEDWRFDWDEDALIAQAQEGIGEDLEPLYVGCLSVDIPPEEHEVVALELLTSYNCCPVFLGQELRSKFYHGFCKQQLWPLFHYRLPLMPSSAGRFNIELWQAYVKANKAFVTKLTEVINIEEDFVWVHDYHLLVLPSLLRKQFYHVRLGFFLHSPFPSSEIFRTFPRRTELLRSLLNADLIGFHTFDYARHFLSCCSRMLGLEHVTARGAIQMEYYGRNVGVKIMPTGVKPERFLSAFEWQDTIWRRGELKSQFAGQTVLVGVDDMDLFKGIELKLLALEQVLDHHPEWRGQLTLVQITMAARSPAKDIAELGSFVQGLVQRINQKYSKPGYQPVVWLDRPVPLYERIALYSIADVAVVTCVRDGMNLAPYEYIVCRQGAPGEEDEEQRSSMLVLSEFVGCSPSVSGAIRVNPWSVDAVADGIYAAIKMPLRDRHLRHAKHWRYVSQHTVKYWAQSFTADLKKICTEHSKMMCYGLGLGLDTFRMVALMENFRKLEPSALLSACSRASRRLFLLDYDGTLTTHMQTGMYDARPDARPTEDVLRVLRGLCADARNTVYIISGRGREELSDWFSSVSGLGLAAEHGYFFHRPGHSDWQTVRSAHATEDGHPWKEVVEPIMQVYTESTDGTSIEVKECSLVWHYSDADPDFGSWQAKEMLDHLESVLSNEPVEVVMGNTIVEVKPQGVSKGGAVERILLELSAQNEAPHFILCIGDDRSDEDMFTAIDHVVLAQHLSAEVFACTVGQKPSKAPFYVNDAAEDHQQPANHAAGSLNSRTDIG</sequence>
<evidence type="ECO:0000256" key="1">
    <source>
        <dbReference type="ARBA" id="ARBA00005409"/>
    </source>
</evidence>
<dbReference type="Pfam" id="PF02358">
    <property type="entry name" value="Trehalose_PPase"/>
    <property type="match status" value="1"/>
</dbReference>
<dbReference type="FunFam" id="3.40.50.1000:FF:000054">
    <property type="entry name" value="alpha,alpha-trehalose-phosphate synthase [UDP-forming] 6"/>
    <property type="match status" value="1"/>
</dbReference>
<dbReference type="GO" id="GO:0004805">
    <property type="term" value="F:trehalose-phosphatase activity"/>
    <property type="evidence" value="ECO:0007669"/>
    <property type="project" value="TreeGrafter"/>
</dbReference>
<dbReference type="NCBIfam" id="TIGR00685">
    <property type="entry name" value="T6PP"/>
    <property type="match status" value="1"/>
</dbReference>
<comment type="caution">
    <text evidence="5">The sequence shown here is derived from an EMBL/GenBank/DDBJ whole genome shotgun (WGS) entry which is preliminary data.</text>
</comment>
<comment type="similarity">
    <text evidence="2">In the C-terminal section; belongs to the trehalose phosphatase family.</text>
</comment>
<evidence type="ECO:0000256" key="2">
    <source>
        <dbReference type="ARBA" id="ARBA00006330"/>
    </source>
</evidence>
<evidence type="ECO:0000313" key="6">
    <source>
        <dbReference type="Proteomes" id="UP001465755"/>
    </source>
</evidence>
<evidence type="ECO:0000313" key="5">
    <source>
        <dbReference type="EMBL" id="KAK9813850.1"/>
    </source>
</evidence>
<dbReference type="FunFam" id="3.40.50.2000:FF:000010">
    <property type="entry name" value="Alpha,alpha-trehalose-phosphate synthase"/>
    <property type="match status" value="1"/>
</dbReference>
<protein>
    <submittedName>
        <fullName evidence="5">Uncharacterized protein</fullName>
    </submittedName>
</protein>
<evidence type="ECO:0000256" key="3">
    <source>
        <dbReference type="ARBA" id="ARBA00022676"/>
    </source>
</evidence>
<evidence type="ECO:0000256" key="4">
    <source>
        <dbReference type="ARBA" id="ARBA00022679"/>
    </source>
</evidence>
<accession>A0AAW1PVM6</accession>
<dbReference type="FunFam" id="3.40.50.1000:FF:000052">
    <property type="entry name" value="Alpha,alpha-trehalose-phosphate synthase [UDP-forming] 6"/>
    <property type="match status" value="1"/>
</dbReference>
<dbReference type="Gene3D" id="3.30.70.1020">
    <property type="entry name" value="Trehalose-6-phosphate phosphatase related protein, domain 2"/>
    <property type="match status" value="1"/>
</dbReference>
<name>A0AAW1PVM6_9CHLO</name>
<dbReference type="InterPro" id="IPR023214">
    <property type="entry name" value="HAD_sf"/>
</dbReference>
<comment type="similarity">
    <text evidence="1">In the N-terminal section; belongs to the glycosyltransferase 20 family.</text>
</comment>